<dbReference type="Proteomes" id="UP001595698">
    <property type="component" value="Unassembled WGS sequence"/>
</dbReference>
<evidence type="ECO:0000313" key="3">
    <source>
        <dbReference type="Proteomes" id="UP001595698"/>
    </source>
</evidence>
<gene>
    <name evidence="2" type="ORF">ACFOYY_00805</name>
</gene>
<keyword evidence="3" id="KW-1185">Reference proteome</keyword>
<sequence>MLRKMGVKSGTMYAAGFASIGLSVASWVASRSVEHAGVDRADRWGIFVGQWAPTFFALGVALRIEETHGPEISSRETHGTRDELIEAGYAEGRMPSRTGV</sequence>
<comment type="caution">
    <text evidence="2">The sequence shown here is derived from an EMBL/GenBank/DDBJ whole genome shotgun (WGS) entry which is preliminary data.</text>
</comment>
<dbReference type="RefSeq" id="WP_386186831.1">
    <property type="nucleotide sequence ID" value="NZ_JBHSBC010000001.1"/>
</dbReference>
<name>A0ABV8EQP6_9ACTN</name>
<organism evidence="2 3">
    <name type="scientific">Streptosporangium jomthongense</name>
    <dbReference type="NCBI Taxonomy" id="1193683"/>
    <lineage>
        <taxon>Bacteria</taxon>
        <taxon>Bacillati</taxon>
        <taxon>Actinomycetota</taxon>
        <taxon>Actinomycetes</taxon>
        <taxon>Streptosporangiales</taxon>
        <taxon>Streptosporangiaceae</taxon>
        <taxon>Streptosporangium</taxon>
    </lineage>
</organism>
<reference evidence="3" key="1">
    <citation type="journal article" date="2019" name="Int. J. Syst. Evol. Microbiol.">
        <title>The Global Catalogue of Microorganisms (GCM) 10K type strain sequencing project: providing services to taxonomists for standard genome sequencing and annotation.</title>
        <authorList>
            <consortium name="The Broad Institute Genomics Platform"/>
            <consortium name="The Broad Institute Genome Sequencing Center for Infectious Disease"/>
            <person name="Wu L."/>
            <person name="Ma J."/>
        </authorList>
    </citation>
    <scope>NUCLEOTIDE SEQUENCE [LARGE SCALE GENOMIC DNA]</scope>
    <source>
        <strain evidence="3">TBRC 7912</strain>
    </source>
</reference>
<proteinExistence type="predicted"/>
<evidence type="ECO:0000313" key="2">
    <source>
        <dbReference type="EMBL" id="MFC3978644.1"/>
    </source>
</evidence>
<feature type="region of interest" description="Disordered" evidence="1">
    <location>
        <begin position="71"/>
        <end position="100"/>
    </location>
</feature>
<evidence type="ECO:0000256" key="1">
    <source>
        <dbReference type="SAM" id="MobiDB-lite"/>
    </source>
</evidence>
<dbReference type="EMBL" id="JBHSBC010000001">
    <property type="protein sequence ID" value="MFC3978644.1"/>
    <property type="molecule type" value="Genomic_DNA"/>
</dbReference>
<feature type="compositionally biased region" description="Basic and acidic residues" evidence="1">
    <location>
        <begin position="71"/>
        <end position="84"/>
    </location>
</feature>
<protein>
    <submittedName>
        <fullName evidence="2">Uncharacterized protein</fullName>
    </submittedName>
</protein>
<accession>A0ABV8EQP6</accession>